<evidence type="ECO:0000256" key="1">
    <source>
        <dbReference type="ARBA" id="ARBA00003632"/>
    </source>
</evidence>
<dbReference type="PANTHER" id="PTHR31077:SF1">
    <property type="entry name" value="U4_U6.U5 SMALL NUCLEAR RIBONUCLEOPROTEIN 27 KDA PROTEIN"/>
    <property type="match status" value="1"/>
</dbReference>
<keyword evidence="7" id="KW-0539">Nucleus</keyword>
<dbReference type="AlphaFoldDB" id="A0A9P8T8B7"/>
<comment type="subunit">
    <text evidence="4">Part of a tri-snRNP complex.</text>
</comment>
<feature type="compositionally biased region" description="Basic and acidic residues" evidence="8">
    <location>
        <begin position="7"/>
        <end position="62"/>
    </location>
</feature>
<keyword evidence="11" id="KW-1185">Reference proteome</keyword>
<dbReference type="GO" id="GO:0008380">
    <property type="term" value="P:RNA splicing"/>
    <property type="evidence" value="ECO:0007669"/>
    <property type="project" value="UniProtKB-KW"/>
</dbReference>
<sequence>MSKIKIKLKDRDSPKNEPGPKDSKREELEESSKDNSTETKEELPEKKEKIDTSEEPKDNKDNRGRRRSIAEEPIVLTEEEPDLAAMFGFDGFGSTKNKKVAGTNSYGANKKRKTEYRQAALASLSLSISAVSTSFSFLTVESTLVKFVNHLASDFVMSKNRSRLNSGALSAFSNFLNTTCLCNSGSSTRLLFKTGIPRTELLVGAYFRLSDLILKSLSVETAPASGFNVRTICLVATSETSTLPLLSPEISCEPSNEISSLVIELPSAWWLTKVSRSSGSSFNVITLP</sequence>
<reference evidence="10" key="1">
    <citation type="journal article" date="2021" name="Open Biol.">
        <title>Shared evolutionary footprints suggest mitochondrial oxidative damage underlies multiple complex I losses in fungi.</title>
        <authorList>
            <person name="Schikora-Tamarit M.A."/>
            <person name="Marcet-Houben M."/>
            <person name="Nosek J."/>
            <person name="Gabaldon T."/>
        </authorList>
    </citation>
    <scope>NUCLEOTIDE SEQUENCE</scope>
    <source>
        <strain evidence="10">CBS6075</strain>
    </source>
</reference>
<keyword evidence="5" id="KW-0507">mRNA processing</keyword>
<feature type="region of interest" description="Disordered" evidence="8">
    <location>
        <begin position="1"/>
        <end position="75"/>
    </location>
</feature>
<evidence type="ECO:0000256" key="7">
    <source>
        <dbReference type="ARBA" id="ARBA00023242"/>
    </source>
</evidence>
<dbReference type="Pfam" id="PF08648">
    <property type="entry name" value="SNRNP27"/>
    <property type="match status" value="1"/>
</dbReference>
<organism evidence="10 11">
    <name type="scientific">Ogataea philodendri</name>
    <dbReference type="NCBI Taxonomy" id="1378263"/>
    <lineage>
        <taxon>Eukaryota</taxon>
        <taxon>Fungi</taxon>
        <taxon>Dikarya</taxon>
        <taxon>Ascomycota</taxon>
        <taxon>Saccharomycotina</taxon>
        <taxon>Pichiomycetes</taxon>
        <taxon>Pichiales</taxon>
        <taxon>Pichiaceae</taxon>
        <taxon>Ogataea</taxon>
    </lineage>
</organism>
<comment type="subcellular location">
    <subcellularLocation>
        <location evidence="2">Nucleus</location>
    </subcellularLocation>
</comment>
<evidence type="ECO:0000256" key="2">
    <source>
        <dbReference type="ARBA" id="ARBA00004123"/>
    </source>
</evidence>
<dbReference type="OrthoDB" id="21368at2759"/>
<comment type="caution">
    <text evidence="10">The sequence shown here is derived from an EMBL/GenBank/DDBJ whole genome shotgun (WGS) entry which is preliminary data.</text>
</comment>
<reference evidence="10" key="2">
    <citation type="submission" date="2021-01" db="EMBL/GenBank/DDBJ databases">
        <authorList>
            <person name="Schikora-Tamarit M.A."/>
        </authorList>
    </citation>
    <scope>NUCLEOTIDE SEQUENCE</scope>
    <source>
        <strain evidence="10">CBS6075</strain>
    </source>
</reference>
<evidence type="ECO:0000256" key="6">
    <source>
        <dbReference type="ARBA" id="ARBA00023187"/>
    </source>
</evidence>
<dbReference type="GO" id="GO:0006397">
    <property type="term" value="P:mRNA processing"/>
    <property type="evidence" value="ECO:0007669"/>
    <property type="project" value="UniProtKB-KW"/>
</dbReference>
<dbReference type="InterPro" id="IPR013957">
    <property type="entry name" value="SNRNP27"/>
</dbReference>
<comment type="function">
    <text evidence="1">May play a role in mRNA splicing.</text>
</comment>
<evidence type="ECO:0000256" key="4">
    <source>
        <dbReference type="ARBA" id="ARBA00011825"/>
    </source>
</evidence>
<proteinExistence type="inferred from homology"/>
<name>A0A9P8T8B7_9ASCO</name>
<dbReference type="EMBL" id="JAEUBE010000158">
    <property type="protein sequence ID" value="KAH3668841.1"/>
    <property type="molecule type" value="Genomic_DNA"/>
</dbReference>
<evidence type="ECO:0000313" key="11">
    <source>
        <dbReference type="Proteomes" id="UP000769157"/>
    </source>
</evidence>
<evidence type="ECO:0000313" key="10">
    <source>
        <dbReference type="EMBL" id="KAH3668841.1"/>
    </source>
</evidence>
<accession>A0A9P8T8B7</accession>
<keyword evidence="6" id="KW-0508">mRNA splicing</keyword>
<gene>
    <name evidence="10" type="ORF">OGAPHI_002596</name>
</gene>
<dbReference type="RefSeq" id="XP_046063255.1">
    <property type="nucleotide sequence ID" value="XM_046203482.1"/>
</dbReference>
<evidence type="ECO:0000256" key="8">
    <source>
        <dbReference type="SAM" id="MobiDB-lite"/>
    </source>
</evidence>
<feature type="domain" description="U4/U6.U5 small nuclear ribonucleoprotein 27kDa protein" evidence="9">
    <location>
        <begin position="78"/>
        <end position="118"/>
    </location>
</feature>
<evidence type="ECO:0000259" key="9">
    <source>
        <dbReference type="Pfam" id="PF08648"/>
    </source>
</evidence>
<dbReference type="GO" id="GO:0071011">
    <property type="term" value="C:precatalytic spliceosome"/>
    <property type="evidence" value="ECO:0007669"/>
    <property type="project" value="TreeGrafter"/>
</dbReference>
<dbReference type="GeneID" id="70234563"/>
<protein>
    <recommendedName>
        <fullName evidence="9">U4/U6.U5 small nuclear ribonucleoprotein 27kDa protein domain-containing protein</fullName>
    </recommendedName>
</protein>
<comment type="similarity">
    <text evidence="3">Belongs to the SNUT3 family.</text>
</comment>
<dbReference type="PANTHER" id="PTHR31077">
    <property type="entry name" value="U4/U6.U5 SMALL NUCLEAR RIBONUCLEOPROTEIN 27 KDA PROTEIN"/>
    <property type="match status" value="1"/>
</dbReference>
<evidence type="ECO:0000256" key="3">
    <source>
        <dbReference type="ARBA" id="ARBA00008218"/>
    </source>
</evidence>
<evidence type="ECO:0000256" key="5">
    <source>
        <dbReference type="ARBA" id="ARBA00022664"/>
    </source>
</evidence>
<dbReference type="Proteomes" id="UP000769157">
    <property type="component" value="Unassembled WGS sequence"/>
</dbReference>